<name>A0A927IBN9_9ACTN</name>
<reference evidence="2" key="1">
    <citation type="submission" date="2020-09" db="EMBL/GenBank/DDBJ databases">
        <title>Secondary metabolite and genome analysis of marine Streptomyces chumphonensis KK1-2T.</title>
        <authorList>
            <person name="Phongsopitanun W."/>
            <person name="Kanchanasin P."/>
            <person name="Pittayakhajonwut P."/>
            <person name="Suwanborirux K."/>
            <person name="Tanasupawat S."/>
        </authorList>
    </citation>
    <scope>NUCLEOTIDE SEQUENCE</scope>
    <source>
        <strain evidence="2">KK1-2</strain>
    </source>
</reference>
<evidence type="ECO:0000313" key="3">
    <source>
        <dbReference type="Proteomes" id="UP000632289"/>
    </source>
</evidence>
<accession>A0A927IBN9</accession>
<keyword evidence="1" id="KW-1133">Transmembrane helix</keyword>
<comment type="caution">
    <text evidence="2">The sequence shown here is derived from an EMBL/GenBank/DDBJ whole genome shotgun (WGS) entry which is preliminary data.</text>
</comment>
<protein>
    <submittedName>
        <fullName evidence="2">Uncharacterized protein</fullName>
    </submittedName>
</protein>
<organism evidence="2 3">
    <name type="scientific">Streptomyces chumphonensis</name>
    <dbReference type="NCBI Taxonomy" id="1214925"/>
    <lineage>
        <taxon>Bacteria</taxon>
        <taxon>Bacillati</taxon>
        <taxon>Actinomycetota</taxon>
        <taxon>Actinomycetes</taxon>
        <taxon>Kitasatosporales</taxon>
        <taxon>Streptomycetaceae</taxon>
        <taxon>Streptomyces</taxon>
    </lineage>
</organism>
<dbReference type="RefSeq" id="WP_191210429.1">
    <property type="nucleotide sequence ID" value="NZ_BAABKL010000003.1"/>
</dbReference>
<gene>
    <name evidence="2" type="ORF">IF129_16445</name>
</gene>
<dbReference type="AlphaFoldDB" id="A0A927IBN9"/>
<keyword evidence="1" id="KW-0472">Membrane</keyword>
<evidence type="ECO:0000256" key="1">
    <source>
        <dbReference type="SAM" id="Phobius"/>
    </source>
</evidence>
<keyword evidence="1" id="KW-0812">Transmembrane</keyword>
<feature type="transmembrane region" description="Helical" evidence="1">
    <location>
        <begin position="29"/>
        <end position="50"/>
    </location>
</feature>
<proteinExistence type="predicted"/>
<sequence>MTNHPTPTADAALAEVRAEFACTSARASLLISALGAFLALAAVLAVIGGAR</sequence>
<evidence type="ECO:0000313" key="2">
    <source>
        <dbReference type="EMBL" id="MBD3933133.1"/>
    </source>
</evidence>
<keyword evidence="3" id="KW-1185">Reference proteome</keyword>
<dbReference type="EMBL" id="JACXYU010000008">
    <property type="protein sequence ID" value="MBD3933133.1"/>
    <property type="molecule type" value="Genomic_DNA"/>
</dbReference>
<dbReference type="Proteomes" id="UP000632289">
    <property type="component" value="Unassembled WGS sequence"/>
</dbReference>